<gene>
    <name evidence="1" type="ORF">IRJ41_001008</name>
</gene>
<evidence type="ECO:0000313" key="2">
    <source>
        <dbReference type="Proteomes" id="UP001059041"/>
    </source>
</evidence>
<keyword evidence="2" id="KW-1185">Reference proteome</keyword>
<accession>A0A9W7T332</accession>
<comment type="caution">
    <text evidence="1">The sequence shown here is derived from an EMBL/GenBank/DDBJ whole genome shotgun (WGS) entry which is preliminary data.</text>
</comment>
<evidence type="ECO:0000313" key="1">
    <source>
        <dbReference type="EMBL" id="KAI7790720.1"/>
    </source>
</evidence>
<dbReference type="Proteomes" id="UP001059041">
    <property type="component" value="Unassembled WGS sequence"/>
</dbReference>
<name>A0A9W7T332_TRIRA</name>
<sequence length="247" mass="28241">MFTFSDYEFLVSEWRCGSNLTSDNDVFWNECTQGVSASQSLGFLQNSDVNTRKVNTRFHTLSFTYQLHLTEKFDPALSSIEVSEWTSASKDARLKDVYLLRFVFRAHNPHWSVRYGPSGLRGQTSGFDPSQIMRLILVLTYWTRAVQIPTSHKPGFWNNVNSRRFQSHNKWMCHNDHVRLRAPYSRVFAPSQDCEIFLLLVEAWVQKQTSDNGLLGINGGLTCASSRFKLLAVTLRDGSTEDGLITV</sequence>
<dbReference type="AlphaFoldDB" id="A0A9W7T332"/>
<reference evidence="1" key="1">
    <citation type="submission" date="2021-02" db="EMBL/GenBank/DDBJ databases">
        <title>Comparative genomics reveals that relaxation of natural selection precedes convergent phenotypic evolution of cavefish.</title>
        <authorList>
            <person name="Peng Z."/>
        </authorList>
    </citation>
    <scope>NUCLEOTIDE SEQUENCE</scope>
    <source>
        <tissue evidence="1">Muscle</tissue>
    </source>
</reference>
<feature type="non-terminal residue" evidence="1">
    <location>
        <position position="247"/>
    </location>
</feature>
<organism evidence="1 2">
    <name type="scientific">Triplophysa rosa</name>
    <name type="common">Cave loach</name>
    <dbReference type="NCBI Taxonomy" id="992332"/>
    <lineage>
        <taxon>Eukaryota</taxon>
        <taxon>Metazoa</taxon>
        <taxon>Chordata</taxon>
        <taxon>Craniata</taxon>
        <taxon>Vertebrata</taxon>
        <taxon>Euteleostomi</taxon>
        <taxon>Actinopterygii</taxon>
        <taxon>Neopterygii</taxon>
        <taxon>Teleostei</taxon>
        <taxon>Ostariophysi</taxon>
        <taxon>Cypriniformes</taxon>
        <taxon>Nemacheilidae</taxon>
        <taxon>Triplophysa</taxon>
    </lineage>
</organism>
<protein>
    <submittedName>
        <fullName evidence="1">Uncharacterized protein</fullName>
    </submittedName>
</protein>
<dbReference type="EMBL" id="JAFHDT010000028">
    <property type="protein sequence ID" value="KAI7790720.1"/>
    <property type="molecule type" value="Genomic_DNA"/>
</dbReference>
<proteinExistence type="predicted"/>